<protein>
    <submittedName>
        <fullName evidence="1">Uncharacterized protein</fullName>
    </submittedName>
</protein>
<name>A0A0E9R6N3_ANGAN</name>
<evidence type="ECO:0000313" key="1">
    <source>
        <dbReference type="EMBL" id="JAH24008.1"/>
    </source>
</evidence>
<dbReference type="AlphaFoldDB" id="A0A0E9R6N3"/>
<accession>A0A0E9R6N3</accession>
<organism evidence="1">
    <name type="scientific">Anguilla anguilla</name>
    <name type="common">European freshwater eel</name>
    <name type="synonym">Muraena anguilla</name>
    <dbReference type="NCBI Taxonomy" id="7936"/>
    <lineage>
        <taxon>Eukaryota</taxon>
        <taxon>Metazoa</taxon>
        <taxon>Chordata</taxon>
        <taxon>Craniata</taxon>
        <taxon>Vertebrata</taxon>
        <taxon>Euteleostomi</taxon>
        <taxon>Actinopterygii</taxon>
        <taxon>Neopterygii</taxon>
        <taxon>Teleostei</taxon>
        <taxon>Anguilliformes</taxon>
        <taxon>Anguillidae</taxon>
        <taxon>Anguilla</taxon>
    </lineage>
</organism>
<reference evidence="1" key="2">
    <citation type="journal article" date="2015" name="Fish Shellfish Immunol.">
        <title>Early steps in the European eel (Anguilla anguilla)-Vibrio vulnificus interaction in the gills: Role of the RtxA13 toxin.</title>
        <authorList>
            <person name="Callol A."/>
            <person name="Pajuelo D."/>
            <person name="Ebbesson L."/>
            <person name="Teles M."/>
            <person name="MacKenzie S."/>
            <person name="Amaro C."/>
        </authorList>
    </citation>
    <scope>NUCLEOTIDE SEQUENCE</scope>
</reference>
<reference evidence="1" key="1">
    <citation type="submission" date="2014-11" db="EMBL/GenBank/DDBJ databases">
        <authorList>
            <person name="Amaro Gonzalez C."/>
        </authorList>
    </citation>
    <scope>NUCLEOTIDE SEQUENCE</scope>
</reference>
<sequence length="26" mass="2899">MSTQYHFSGEGNTSECLSLLVLIKIK</sequence>
<dbReference type="EMBL" id="GBXM01084569">
    <property type="protein sequence ID" value="JAH24008.1"/>
    <property type="molecule type" value="Transcribed_RNA"/>
</dbReference>
<proteinExistence type="predicted"/>